<dbReference type="RefSeq" id="WP_111870027.1">
    <property type="nucleotide sequence ID" value="NZ_QLYX01000011.1"/>
</dbReference>
<feature type="region of interest" description="Disordered" evidence="1">
    <location>
        <begin position="59"/>
        <end position="105"/>
    </location>
</feature>
<feature type="transmembrane region" description="Helical" evidence="2">
    <location>
        <begin position="36"/>
        <end position="56"/>
    </location>
</feature>
<dbReference type="AlphaFoldDB" id="A0A365H1C4"/>
<proteinExistence type="predicted"/>
<organism evidence="3 4">
    <name type="scientific">Actinomadura craniellae</name>
    <dbReference type="NCBI Taxonomy" id="2231787"/>
    <lineage>
        <taxon>Bacteria</taxon>
        <taxon>Bacillati</taxon>
        <taxon>Actinomycetota</taxon>
        <taxon>Actinomycetes</taxon>
        <taxon>Streptosporangiales</taxon>
        <taxon>Thermomonosporaceae</taxon>
        <taxon>Actinomadura</taxon>
    </lineage>
</organism>
<protein>
    <submittedName>
        <fullName evidence="3">Uncharacterized protein</fullName>
    </submittedName>
</protein>
<dbReference type="Proteomes" id="UP000251891">
    <property type="component" value="Unassembled WGS sequence"/>
</dbReference>
<keyword evidence="2" id="KW-0812">Transmembrane</keyword>
<name>A0A365H1C4_9ACTN</name>
<keyword evidence="2" id="KW-0472">Membrane</keyword>
<reference evidence="3 4" key="1">
    <citation type="submission" date="2018-06" db="EMBL/GenBank/DDBJ databases">
        <title>Actinomadura craniellae sp. nov. isolated from marine sponge Craniella sp.</title>
        <authorList>
            <person name="Li L."/>
            <person name="Xu Q.H."/>
            <person name="Lin H.W."/>
            <person name="Lu Y.H."/>
        </authorList>
    </citation>
    <scope>NUCLEOTIDE SEQUENCE [LARGE SCALE GENOMIC DNA]</scope>
    <source>
        <strain evidence="3 4">LHW63021</strain>
    </source>
</reference>
<evidence type="ECO:0000256" key="1">
    <source>
        <dbReference type="SAM" id="MobiDB-lite"/>
    </source>
</evidence>
<gene>
    <name evidence="3" type="ORF">DPM19_22740</name>
</gene>
<sequence>MSRGTARALAAAGTVAVAALVNVATGVLTQHWTAAWGAAAGVLVLLGGGLQAWLTVSERGPAGAQRSAGNRVGGSIRQTMRGSGEQSVTDSEAGGDLVQEQGPPS</sequence>
<keyword evidence="2" id="KW-1133">Transmembrane helix</keyword>
<accession>A0A365H1C4</accession>
<evidence type="ECO:0000313" key="4">
    <source>
        <dbReference type="Proteomes" id="UP000251891"/>
    </source>
</evidence>
<evidence type="ECO:0000313" key="3">
    <source>
        <dbReference type="EMBL" id="RAY12839.1"/>
    </source>
</evidence>
<evidence type="ECO:0000256" key="2">
    <source>
        <dbReference type="SAM" id="Phobius"/>
    </source>
</evidence>
<dbReference type="EMBL" id="QLYX01000011">
    <property type="protein sequence ID" value="RAY12839.1"/>
    <property type="molecule type" value="Genomic_DNA"/>
</dbReference>
<comment type="caution">
    <text evidence="3">The sequence shown here is derived from an EMBL/GenBank/DDBJ whole genome shotgun (WGS) entry which is preliminary data.</text>
</comment>
<feature type="compositionally biased region" description="Polar residues" evidence="1">
    <location>
        <begin position="76"/>
        <end position="90"/>
    </location>
</feature>
<keyword evidence="4" id="KW-1185">Reference proteome</keyword>